<dbReference type="Gene3D" id="1.10.3210.10">
    <property type="entry name" value="Hypothetical protein af1432"/>
    <property type="match status" value="1"/>
</dbReference>
<gene>
    <name evidence="1" type="ORF">SAMN05421747_1208</name>
</gene>
<accession>A0A1I1LBJ9</accession>
<dbReference type="SUPFAM" id="SSF109604">
    <property type="entry name" value="HD-domain/PDEase-like"/>
    <property type="match status" value="1"/>
</dbReference>
<sequence length="143" mass="16196">METCRQYTHNTAVCAAALLHDVLEDTPVTERDLLGFLHAVMPRDIAEETLGYVVELTDVYTKRGYPQYNRRTRKGMELKRLTRISPNAQTIKYADIIDNASEIVMHDPDFSEVLLGEYRQLLEHLVRGNSKLHARAIKAVGGG</sequence>
<proteinExistence type="predicted"/>
<organism evidence="1 2">
    <name type="scientific">Parapedobacter composti</name>
    <dbReference type="NCBI Taxonomy" id="623281"/>
    <lineage>
        <taxon>Bacteria</taxon>
        <taxon>Pseudomonadati</taxon>
        <taxon>Bacteroidota</taxon>
        <taxon>Sphingobacteriia</taxon>
        <taxon>Sphingobacteriales</taxon>
        <taxon>Sphingobacteriaceae</taxon>
        <taxon>Parapedobacter</taxon>
    </lineage>
</organism>
<evidence type="ECO:0000313" key="2">
    <source>
        <dbReference type="Proteomes" id="UP000199577"/>
    </source>
</evidence>
<protein>
    <recommendedName>
        <fullName evidence="3">HD domain-containing protein</fullName>
    </recommendedName>
</protein>
<reference evidence="1 2" key="1">
    <citation type="submission" date="2016-10" db="EMBL/GenBank/DDBJ databases">
        <authorList>
            <person name="de Groot N.N."/>
        </authorList>
    </citation>
    <scope>NUCLEOTIDE SEQUENCE [LARGE SCALE GENOMIC DNA]</scope>
    <source>
        <strain evidence="1 2">DSM 22900</strain>
    </source>
</reference>
<name>A0A1I1LBJ9_9SPHI</name>
<keyword evidence="2" id="KW-1185">Reference proteome</keyword>
<dbReference type="AlphaFoldDB" id="A0A1I1LBJ9"/>
<evidence type="ECO:0008006" key="3">
    <source>
        <dbReference type="Google" id="ProtNLM"/>
    </source>
</evidence>
<dbReference type="STRING" id="623281.SAMN05421747_1208"/>
<dbReference type="Proteomes" id="UP000199577">
    <property type="component" value="Unassembled WGS sequence"/>
</dbReference>
<dbReference type="EMBL" id="FOLL01000020">
    <property type="protein sequence ID" value="SFC69902.1"/>
    <property type="molecule type" value="Genomic_DNA"/>
</dbReference>
<evidence type="ECO:0000313" key="1">
    <source>
        <dbReference type="EMBL" id="SFC69902.1"/>
    </source>
</evidence>